<feature type="region of interest" description="Disordered" evidence="1">
    <location>
        <begin position="66"/>
        <end position="99"/>
    </location>
</feature>
<sequence>MRPRGLGSEADRLGELRNTLHESALIAVASARYRVRQDGTVATNPNHAFKGAGYDVQTTANSGTVKVVRDDKAPPPHRQRPPHHGPRPPPALHRPQTAH</sequence>
<keyword evidence="3" id="KW-1185">Reference proteome</keyword>
<gene>
    <name evidence="2" type="ORF">ADL12_20950</name>
</gene>
<feature type="compositionally biased region" description="Basic residues" evidence="1">
    <location>
        <begin position="75"/>
        <end position="86"/>
    </location>
</feature>
<name>A0A0X3UMZ7_9ACTN</name>
<proteinExistence type="predicted"/>
<protein>
    <submittedName>
        <fullName evidence="2">Uncharacterized protein</fullName>
    </submittedName>
</protein>
<reference evidence="3" key="1">
    <citation type="submission" date="2015-10" db="EMBL/GenBank/DDBJ databases">
        <authorList>
            <person name="Ju K.-S."/>
            <person name="Doroghazi J.R."/>
            <person name="Metcalf W.W."/>
        </authorList>
    </citation>
    <scope>NUCLEOTIDE SEQUENCE [LARGE SCALE GENOMIC DNA]</scope>
    <source>
        <strain evidence="3">NRRL 3151</strain>
    </source>
</reference>
<dbReference type="EMBL" id="LLZG01000176">
    <property type="protein sequence ID" value="KUL33998.1"/>
    <property type="molecule type" value="Genomic_DNA"/>
</dbReference>
<dbReference type="Proteomes" id="UP000053923">
    <property type="component" value="Unassembled WGS sequence"/>
</dbReference>
<comment type="caution">
    <text evidence="2">The sequence shown here is derived from an EMBL/GenBank/DDBJ whole genome shotgun (WGS) entry which is preliminary data.</text>
</comment>
<dbReference type="AlphaFoldDB" id="A0A0X3UMZ7"/>
<evidence type="ECO:0000256" key="1">
    <source>
        <dbReference type="SAM" id="MobiDB-lite"/>
    </source>
</evidence>
<evidence type="ECO:0000313" key="3">
    <source>
        <dbReference type="Proteomes" id="UP000053923"/>
    </source>
</evidence>
<organism evidence="2 3">
    <name type="scientific">Streptomyces regalis</name>
    <dbReference type="NCBI Taxonomy" id="68262"/>
    <lineage>
        <taxon>Bacteria</taxon>
        <taxon>Bacillati</taxon>
        <taxon>Actinomycetota</taxon>
        <taxon>Actinomycetes</taxon>
        <taxon>Kitasatosporales</taxon>
        <taxon>Streptomycetaceae</taxon>
        <taxon>Streptomyces</taxon>
    </lineage>
</organism>
<evidence type="ECO:0000313" key="2">
    <source>
        <dbReference type="EMBL" id="KUL33998.1"/>
    </source>
</evidence>
<accession>A0A0X3UMZ7</accession>